<feature type="compositionally biased region" description="Low complexity" evidence="1">
    <location>
        <begin position="98"/>
        <end position="109"/>
    </location>
</feature>
<accession>A0A8D8D854</accession>
<evidence type="ECO:0000313" key="2">
    <source>
        <dbReference type="EMBL" id="CAG6507467.1"/>
    </source>
</evidence>
<proteinExistence type="predicted"/>
<feature type="region of interest" description="Disordered" evidence="1">
    <location>
        <begin position="66"/>
        <end position="147"/>
    </location>
</feature>
<evidence type="ECO:0000256" key="1">
    <source>
        <dbReference type="SAM" id="MobiDB-lite"/>
    </source>
</evidence>
<dbReference type="EMBL" id="HBUE01260777">
    <property type="protein sequence ID" value="CAG6558814.1"/>
    <property type="molecule type" value="Transcribed_RNA"/>
</dbReference>
<organism evidence="2">
    <name type="scientific">Culex pipiens</name>
    <name type="common">House mosquito</name>
    <dbReference type="NCBI Taxonomy" id="7175"/>
    <lineage>
        <taxon>Eukaryota</taxon>
        <taxon>Metazoa</taxon>
        <taxon>Ecdysozoa</taxon>
        <taxon>Arthropoda</taxon>
        <taxon>Hexapoda</taxon>
        <taxon>Insecta</taxon>
        <taxon>Pterygota</taxon>
        <taxon>Neoptera</taxon>
        <taxon>Endopterygota</taxon>
        <taxon>Diptera</taxon>
        <taxon>Nematocera</taxon>
        <taxon>Culicoidea</taxon>
        <taxon>Culicidae</taxon>
        <taxon>Culicinae</taxon>
        <taxon>Culicini</taxon>
        <taxon>Culex</taxon>
        <taxon>Culex</taxon>
    </lineage>
</organism>
<sequence>MHKQRKPRTKLVLLSLSLRFFSFWGYNLRKTTKITAKQRFRNAEEKQTRGQGPVLLLHDGVQGAGRSGRLSLQWPGRGHGKSRSPLGEAGSARARTVQSKSEAEQSQSERCGRLRRTVHGPGKAVQSGAGGSGQEAPAGGADPEADR</sequence>
<dbReference type="EMBL" id="HBUE01155684">
    <property type="protein sequence ID" value="CAG6507467.1"/>
    <property type="molecule type" value="Transcribed_RNA"/>
</dbReference>
<name>A0A8D8D854_CULPI</name>
<dbReference type="AlphaFoldDB" id="A0A8D8D854"/>
<reference evidence="2" key="1">
    <citation type="submission" date="2021-05" db="EMBL/GenBank/DDBJ databases">
        <authorList>
            <person name="Alioto T."/>
            <person name="Alioto T."/>
            <person name="Gomez Garrido J."/>
        </authorList>
    </citation>
    <scope>NUCLEOTIDE SEQUENCE</scope>
</reference>
<protein>
    <submittedName>
        <fullName evidence="2">(northern house mosquito) hypothetical protein</fullName>
    </submittedName>
</protein>